<keyword evidence="2 4" id="KW-0802">TPR repeat</keyword>
<dbReference type="Gene3D" id="1.25.40.10">
    <property type="entry name" value="Tetratricopeptide repeat domain"/>
    <property type="match status" value="2"/>
</dbReference>
<keyword evidence="9" id="KW-1185">Reference proteome</keyword>
<feature type="repeat" description="TPR" evidence="4">
    <location>
        <begin position="428"/>
        <end position="461"/>
    </location>
</feature>
<accession>A0A6P1E4P2</accession>
<evidence type="ECO:0000256" key="1">
    <source>
        <dbReference type="ARBA" id="ARBA00022737"/>
    </source>
</evidence>
<evidence type="ECO:0000313" key="8">
    <source>
        <dbReference type="EMBL" id="NEX23502.1"/>
    </source>
</evidence>
<evidence type="ECO:0000256" key="5">
    <source>
        <dbReference type="PROSITE-ProRule" id="PRU01091"/>
    </source>
</evidence>
<feature type="non-terminal residue" evidence="8">
    <location>
        <position position="1"/>
    </location>
</feature>
<dbReference type="InterPro" id="IPR001867">
    <property type="entry name" value="OmpR/PhoB-type_DNA-bd"/>
</dbReference>
<dbReference type="Pfam" id="PF13432">
    <property type="entry name" value="TPR_16"/>
    <property type="match status" value="1"/>
</dbReference>
<proteinExistence type="predicted"/>
<sequence length="526" mass="58036">RGALVGYDAVTKSVIKLRKAFGDQAKEPSIIETIPKRGYRLVAPVRYLDADDDRRSTVPGLSEAESAPAERTGISLLSTQAPAAPRWRRAMNAKALLIMAALTVLAGFGTTLFLVWSTATLEAPPPPVATAGRAPSIVVLPFDNLSDDPQFEAFADGISEDLITDLSGLPALLVIASNTSFTFKGKRIPARELAADLNVDFVLEGNIRRQAGTVRLNARLVDARNGLQRWAKRYDRQIADVFAVQDELTRNIVDALAIKLSRQETERLARRTTNNLAAYDAFQEGQRLAKISTPDSNREAQAMYRQAIELDPGYGRAYGALAYTLAFRYRRGWADNPQLTLERALEVARKAVDLDNSIPQTYWALGFVHLMRKEYPLAEAAATQSITLTPNYADGYGLLALIKNALGEPESAIALIKKGMQLNPYYTWDYPYNLGRAYYSLGRIDEAIEALEAAKTRNENAVPIRLHLAASYVRAGRQDDAEWEVQEVQMLSPTDTISHQKAAHPIQDEALMNAFVEDLRAAGLSE</sequence>
<dbReference type="InterPro" id="IPR036388">
    <property type="entry name" value="WH-like_DNA-bd_sf"/>
</dbReference>
<dbReference type="PANTHER" id="PTHR44943:SF8">
    <property type="entry name" value="TPR REPEAT-CONTAINING PROTEIN MJ0263"/>
    <property type="match status" value="1"/>
</dbReference>
<name>A0A6P1E4P2_9GAMM</name>
<keyword evidence="3 5" id="KW-0238">DNA-binding</keyword>
<dbReference type="GO" id="GO:0000160">
    <property type="term" value="P:phosphorelay signal transduction system"/>
    <property type="evidence" value="ECO:0007669"/>
    <property type="project" value="InterPro"/>
</dbReference>
<dbReference type="PANTHER" id="PTHR44943">
    <property type="entry name" value="CELLULOSE SYNTHASE OPERON PROTEIN C"/>
    <property type="match status" value="1"/>
</dbReference>
<dbReference type="SMART" id="SM00028">
    <property type="entry name" value="TPR"/>
    <property type="match status" value="3"/>
</dbReference>
<dbReference type="GO" id="GO:0003677">
    <property type="term" value="F:DNA binding"/>
    <property type="evidence" value="ECO:0007669"/>
    <property type="project" value="UniProtKB-UniRule"/>
</dbReference>
<keyword evidence="6" id="KW-0812">Transmembrane</keyword>
<keyword evidence="6" id="KW-0472">Membrane</keyword>
<dbReference type="InterPro" id="IPR051685">
    <property type="entry name" value="Ycf3/AcsC/BcsC/TPR_MFPF"/>
</dbReference>
<dbReference type="Pfam" id="PF13181">
    <property type="entry name" value="TPR_8"/>
    <property type="match status" value="1"/>
</dbReference>
<keyword evidence="1" id="KW-0677">Repeat</keyword>
<dbReference type="Gene3D" id="3.40.50.10070">
    <property type="entry name" value="TolB, N-terminal domain"/>
    <property type="match status" value="1"/>
</dbReference>
<evidence type="ECO:0000256" key="6">
    <source>
        <dbReference type="SAM" id="Phobius"/>
    </source>
</evidence>
<dbReference type="PROSITE" id="PS50005">
    <property type="entry name" value="TPR"/>
    <property type="match status" value="1"/>
</dbReference>
<dbReference type="InterPro" id="IPR011990">
    <property type="entry name" value="TPR-like_helical_dom_sf"/>
</dbReference>
<protein>
    <submittedName>
        <fullName evidence="8">Tetratricopeptide repeat protein</fullName>
    </submittedName>
</protein>
<dbReference type="RefSeq" id="WP_164656932.1">
    <property type="nucleotide sequence ID" value="NZ_JAAIJR010000219.1"/>
</dbReference>
<dbReference type="PROSITE" id="PS51755">
    <property type="entry name" value="OMPR_PHOB"/>
    <property type="match status" value="1"/>
</dbReference>
<comment type="caution">
    <text evidence="8">The sequence shown here is derived from an EMBL/GenBank/DDBJ whole genome shotgun (WGS) entry which is preliminary data.</text>
</comment>
<dbReference type="AlphaFoldDB" id="A0A6P1E4P2"/>
<evidence type="ECO:0000256" key="4">
    <source>
        <dbReference type="PROSITE-ProRule" id="PRU00339"/>
    </source>
</evidence>
<gene>
    <name evidence="8" type="ORF">G3480_25005</name>
</gene>
<reference evidence="9" key="1">
    <citation type="journal article" date="2020" name="Microbiol. Resour. Announc.">
        <title>Draft Genome Sequences of Thiorhodococcus mannitoliphagus and Thiorhodococcus minor, Purple Sulfur Photosynthetic Bacteria in the Gammaproteobacterial Family Chromatiaceae.</title>
        <authorList>
            <person name="Aviles F.A."/>
            <person name="Meyer T.E."/>
            <person name="Kyndt J.A."/>
        </authorList>
    </citation>
    <scope>NUCLEOTIDE SEQUENCE [LARGE SCALE GENOMIC DNA]</scope>
    <source>
        <strain evidence="9">DSM 18266</strain>
    </source>
</reference>
<dbReference type="SUPFAM" id="SSF48452">
    <property type="entry name" value="TPR-like"/>
    <property type="match status" value="1"/>
</dbReference>
<dbReference type="EMBL" id="JAAIJR010000219">
    <property type="protein sequence ID" value="NEX23502.1"/>
    <property type="molecule type" value="Genomic_DNA"/>
</dbReference>
<evidence type="ECO:0000256" key="2">
    <source>
        <dbReference type="ARBA" id="ARBA00022803"/>
    </source>
</evidence>
<organism evidence="8 9">
    <name type="scientific">Thiorhodococcus mannitoliphagus</name>
    <dbReference type="NCBI Taxonomy" id="329406"/>
    <lineage>
        <taxon>Bacteria</taxon>
        <taxon>Pseudomonadati</taxon>
        <taxon>Pseudomonadota</taxon>
        <taxon>Gammaproteobacteria</taxon>
        <taxon>Chromatiales</taxon>
        <taxon>Chromatiaceae</taxon>
        <taxon>Thiorhodococcus</taxon>
    </lineage>
</organism>
<evidence type="ECO:0000259" key="7">
    <source>
        <dbReference type="PROSITE" id="PS51755"/>
    </source>
</evidence>
<dbReference type="Gene3D" id="1.10.10.10">
    <property type="entry name" value="Winged helix-like DNA-binding domain superfamily/Winged helix DNA-binding domain"/>
    <property type="match status" value="1"/>
</dbReference>
<evidence type="ECO:0000256" key="3">
    <source>
        <dbReference type="ARBA" id="ARBA00023125"/>
    </source>
</evidence>
<dbReference type="Proteomes" id="UP000471640">
    <property type="component" value="Unassembled WGS sequence"/>
</dbReference>
<dbReference type="GO" id="GO:0006355">
    <property type="term" value="P:regulation of DNA-templated transcription"/>
    <property type="evidence" value="ECO:0007669"/>
    <property type="project" value="InterPro"/>
</dbReference>
<keyword evidence="6" id="KW-1133">Transmembrane helix</keyword>
<feature type="domain" description="OmpR/PhoB-type" evidence="7">
    <location>
        <begin position="1"/>
        <end position="43"/>
    </location>
</feature>
<dbReference type="InterPro" id="IPR019734">
    <property type="entry name" value="TPR_rpt"/>
</dbReference>
<feature type="transmembrane region" description="Helical" evidence="6">
    <location>
        <begin position="95"/>
        <end position="116"/>
    </location>
</feature>
<reference evidence="8 9" key="2">
    <citation type="submission" date="2020-02" db="EMBL/GenBank/DDBJ databases">
        <title>Genome sequences of Thiorhodococcus mannitoliphagus and Thiorhodococcus minor, purple sulfur photosynthetic bacteria in the gammaproteobacterial family, Chromatiaceae.</title>
        <authorList>
            <person name="Aviles F.A."/>
            <person name="Meyer T.E."/>
            <person name="Kyndt J.A."/>
        </authorList>
    </citation>
    <scope>NUCLEOTIDE SEQUENCE [LARGE SCALE GENOMIC DNA]</scope>
    <source>
        <strain evidence="8 9">DSM 18266</strain>
    </source>
</reference>
<feature type="DNA-binding region" description="OmpR/PhoB-type" evidence="5">
    <location>
        <begin position="1"/>
        <end position="43"/>
    </location>
</feature>
<evidence type="ECO:0000313" key="9">
    <source>
        <dbReference type="Proteomes" id="UP000471640"/>
    </source>
</evidence>